<organism evidence="1 2">
    <name type="scientific">Catellatospora chokoriensis</name>
    <dbReference type="NCBI Taxonomy" id="310353"/>
    <lineage>
        <taxon>Bacteria</taxon>
        <taxon>Bacillati</taxon>
        <taxon>Actinomycetota</taxon>
        <taxon>Actinomycetes</taxon>
        <taxon>Micromonosporales</taxon>
        <taxon>Micromonosporaceae</taxon>
        <taxon>Catellatospora</taxon>
    </lineage>
</organism>
<accession>A0A8J3KDN8</accession>
<dbReference type="AlphaFoldDB" id="A0A8J3KDN8"/>
<name>A0A8J3KDN8_9ACTN</name>
<evidence type="ECO:0000313" key="1">
    <source>
        <dbReference type="EMBL" id="GIF94878.1"/>
    </source>
</evidence>
<reference evidence="1 2" key="1">
    <citation type="submission" date="2021-01" db="EMBL/GenBank/DDBJ databases">
        <title>Whole genome shotgun sequence of Catellatospora chokoriensis NBRC 107358.</title>
        <authorList>
            <person name="Komaki H."/>
            <person name="Tamura T."/>
        </authorList>
    </citation>
    <scope>NUCLEOTIDE SEQUENCE [LARGE SCALE GENOMIC DNA]</scope>
    <source>
        <strain evidence="1 2">NBRC 107358</strain>
    </source>
</reference>
<protein>
    <submittedName>
        <fullName evidence="1">Uncharacterized protein</fullName>
    </submittedName>
</protein>
<evidence type="ECO:0000313" key="2">
    <source>
        <dbReference type="Proteomes" id="UP000619293"/>
    </source>
</evidence>
<proteinExistence type="predicted"/>
<sequence>MAGDRRRDSGTPLGGVLRVKRGTSVELTIDIDLAGTPNWSQFVPVLARVDVIAGLVTGPVADRATFTAPTAKVVKSFEVGKGTGRVSFTYALGRVDEPCCLRVRGTDGNRSAPGLMGAGVDPSGPATDVIGAADPWLDLWFYGNPSWVLPS</sequence>
<dbReference type="EMBL" id="BONG01000135">
    <property type="protein sequence ID" value="GIF94878.1"/>
    <property type="molecule type" value="Genomic_DNA"/>
</dbReference>
<gene>
    <name evidence="1" type="ORF">Cch02nite_83220</name>
</gene>
<comment type="caution">
    <text evidence="1">The sequence shown here is derived from an EMBL/GenBank/DDBJ whole genome shotgun (WGS) entry which is preliminary data.</text>
</comment>
<dbReference type="Proteomes" id="UP000619293">
    <property type="component" value="Unassembled WGS sequence"/>
</dbReference>
<keyword evidence="2" id="KW-1185">Reference proteome</keyword>